<reference evidence="1 2" key="1">
    <citation type="journal article" date="2015" name="Nature">
        <title>rRNA introns, odd ribosomes, and small enigmatic genomes across a large radiation of phyla.</title>
        <authorList>
            <person name="Brown C.T."/>
            <person name="Hug L.A."/>
            <person name="Thomas B.C."/>
            <person name="Sharon I."/>
            <person name="Castelle C.J."/>
            <person name="Singh A."/>
            <person name="Wilkins M.J."/>
            <person name="Williams K.H."/>
            <person name="Banfield J.F."/>
        </authorList>
    </citation>
    <scope>NUCLEOTIDE SEQUENCE [LARGE SCALE GENOMIC DNA]</scope>
</reference>
<dbReference type="GO" id="GO:0016301">
    <property type="term" value="F:kinase activity"/>
    <property type="evidence" value="ECO:0007669"/>
    <property type="project" value="UniProtKB-KW"/>
</dbReference>
<dbReference type="Pfam" id="PF13207">
    <property type="entry name" value="AAA_17"/>
    <property type="match status" value="1"/>
</dbReference>
<evidence type="ECO:0000313" key="1">
    <source>
        <dbReference type="EMBL" id="KKP92778.1"/>
    </source>
</evidence>
<sequence length="203" mass="23735">MNQKIRSKDFGYLFVIGGPGGSGSSTIAKMLAEHFNLKRVYGGGIFRKLLEEEGYANNDRAYFQKNEILLKELDKKVDNLLYKEIESPNVLIESKNFAALATKNEIPCTVKIWIEANLHVRTLRAMTKYGFEISFKNIIPYIRMRLDLVKRYNMDYRRYYDIQGINYSDPREYNDIVIDSSYLNEKETYDLILKHIKDGGYIK</sequence>
<dbReference type="AlphaFoldDB" id="A0A0G0DH82"/>
<organism evidence="1 2">
    <name type="scientific">candidate division WS6 bacterium GW2011_GWC1_36_11</name>
    <dbReference type="NCBI Taxonomy" id="1619090"/>
    <lineage>
        <taxon>Bacteria</taxon>
        <taxon>Candidatus Dojkabacteria</taxon>
    </lineage>
</organism>
<keyword evidence="1" id="KW-0418">Kinase</keyword>
<dbReference type="SUPFAM" id="SSF52540">
    <property type="entry name" value="P-loop containing nucleoside triphosphate hydrolases"/>
    <property type="match status" value="1"/>
</dbReference>
<keyword evidence="1" id="KW-0808">Transferase</keyword>
<dbReference type="Proteomes" id="UP000034140">
    <property type="component" value="Unassembled WGS sequence"/>
</dbReference>
<accession>A0A0G0DH82</accession>
<dbReference type="EMBL" id="LBRE01000005">
    <property type="protein sequence ID" value="KKP92778.1"/>
    <property type="molecule type" value="Genomic_DNA"/>
</dbReference>
<comment type="caution">
    <text evidence="1">The sequence shown here is derived from an EMBL/GenBank/DDBJ whole genome shotgun (WGS) entry which is preliminary data.</text>
</comment>
<protein>
    <submittedName>
        <fullName evidence="1">Cytidylate kinase</fullName>
    </submittedName>
</protein>
<gene>
    <name evidence="1" type="ORF">UR96_C0005G0017</name>
</gene>
<evidence type="ECO:0000313" key="2">
    <source>
        <dbReference type="Proteomes" id="UP000034140"/>
    </source>
</evidence>
<proteinExistence type="predicted"/>
<name>A0A0G0DH82_9BACT</name>
<dbReference type="Gene3D" id="3.40.50.300">
    <property type="entry name" value="P-loop containing nucleotide triphosphate hydrolases"/>
    <property type="match status" value="1"/>
</dbReference>
<dbReference type="InterPro" id="IPR027417">
    <property type="entry name" value="P-loop_NTPase"/>
</dbReference>